<evidence type="ECO:0000313" key="2">
    <source>
        <dbReference type="EMBL" id="MFB9994428.1"/>
    </source>
</evidence>
<comment type="caution">
    <text evidence="2">The sequence shown here is derived from an EMBL/GenBank/DDBJ whole genome shotgun (WGS) entry which is preliminary data.</text>
</comment>
<name>A0ABV6B3U9_9DEIO</name>
<feature type="signal peptide" evidence="1">
    <location>
        <begin position="1"/>
        <end position="22"/>
    </location>
</feature>
<evidence type="ECO:0000313" key="3">
    <source>
        <dbReference type="Proteomes" id="UP001589733"/>
    </source>
</evidence>
<accession>A0ABV6B3U9</accession>
<evidence type="ECO:0000256" key="1">
    <source>
        <dbReference type="SAM" id="SignalP"/>
    </source>
</evidence>
<organism evidence="2 3">
    <name type="scientific">Deinococcus oregonensis</name>
    <dbReference type="NCBI Taxonomy" id="1805970"/>
    <lineage>
        <taxon>Bacteria</taxon>
        <taxon>Thermotogati</taxon>
        <taxon>Deinococcota</taxon>
        <taxon>Deinococci</taxon>
        <taxon>Deinococcales</taxon>
        <taxon>Deinococcaceae</taxon>
        <taxon>Deinococcus</taxon>
    </lineage>
</organism>
<protein>
    <submittedName>
        <fullName evidence="2">Uncharacterized protein</fullName>
    </submittedName>
</protein>
<sequence length="229" mass="24217">MKLALFPTVPALLILALFPVAAAQSYSLVVNGQVAPAQAIVVKGQTYVPLSAINLLGIPSSLKGNTLTLGMGAAPSTSPGGANQRASLEGCLGDTLFNGVWRMTVRSVKPISRYNGQQRGYAVNVEWKNGSTATADALNTGVKSLQLVLQDGSTLDSENGQQLLYRKLAQGAGNTFTLEYYADSAQSARLTPADKLLVEIDPAVLRNTGVKATYSTSMPSFRVRLNCPR</sequence>
<dbReference type="RefSeq" id="WP_380015213.1">
    <property type="nucleotide sequence ID" value="NZ_JBHLYR010000061.1"/>
</dbReference>
<keyword evidence="1" id="KW-0732">Signal</keyword>
<reference evidence="2 3" key="1">
    <citation type="submission" date="2024-09" db="EMBL/GenBank/DDBJ databases">
        <authorList>
            <person name="Sun Q."/>
            <person name="Mori K."/>
        </authorList>
    </citation>
    <scope>NUCLEOTIDE SEQUENCE [LARGE SCALE GENOMIC DNA]</scope>
    <source>
        <strain evidence="2 3">JCM 13503</strain>
    </source>
</reference>
<dbReference type="EMBL" id="JBHLYR010000061">
    <property type="protein sequence ID" value="MFB9994428.1"/>
    <property type="molecule type" value="Genomic_DNA"/>
</dbReference>
<gene>
    <name evidence="2" type="ORF">ACFFLM_20955</name>
</gene>
<dbReference type="Proteomes" id="UP001589733">
    <property type="component" value="Unassembled WGS sequence"/>
</dbReference>
<feature type="chain" id="PRO_5046830278" evidence="1">
    <location>
        <begin position="23"/>
        <end position="229"/>
    </location>
</feature>
<keyword evidence="3" id="KW-1185">Reference proteome</keyword>
<proteinExistence type="predicted"/>